<dbReference type="Proteomes" id="UP000635477">
    <property type="component" value="Unassembled WGS sequence"/>
</dbReference>
<dbReference type="GO" id="GO:0004674">
    <property type="term" value="F:protein serine/threonine kinase activity"/>
    <property type="evidence" value="ECO:0007669"/>
    <property type="project" value="UniProtKB-KW"/>
</dbReference>
<dbReference type="OrthoDB" id="5979581at2759"/>
<evidence type="ECO:0000313" key="13">
    <source>
        <dbReference type="Proteomes" id="UP000635477"/>
    </source>
</evidence>
<accession>A0A8H4XQ92</accession>
<sequence>MTSPRTPPRQTSPPDSPGSEPPDSEGGDRFSSGPECCECPENYRPGGLFAVQIGDTLGRKRYQVIAKLGHGISSTVWLAVTSVRRQPKYVAIKIMAAEFYLLPTELGISLRGRNGRHTCFVYEPMGPTVEDIMADPTRYWPEAQLDNNNSNNSNTARCPTWMVKRILKHTLYGLLALHQRGVIHGNLQCDKLVLRGRGLDLIPEAELTQIIGDDTYPLARLDGKVDNWAPPYLVKPLQLTEHMNISFPRETMDIRICGLGTALLSTETSEMTSMAFSTRLPELVLEQPLDERSDVWSFGCLMYRLLTGSQLLPEEPVREVDPLVETKEQVAFDEYLLATHCIIGPLPPCVMQDWAEQKGKLWLGPDGERLYPPECLPPDHESYRSEPFQPLEVMFERYKADDIDAEESNTITCLLRDTLRFLPEQRMTIDQLLMEPWFDG</sequence>
<evidence type="ECO:0000256" key="6">
    <source>
        <dbReference type="ARBA" id="ARBA00022840"/>
    </source>
</evidence>
<keyword evidence="2" id="KW-0723">Serine/threonine-protein kinase</keyword>
<evidence type="ECO:0000256" key="8">
    <source>
        <dbReference type="ARBA" id="ARBA00048679"/>
    </source>
</evidence>
<comment type="caution">
    <text evidence="12">The sequence shown here is derived from an EMBL/GenBank/DDBJ whole genome shotgun (WGS) entry which is preliminary data.</text>
</comment>
<dbReference type="EC" id="2.7.11.1" evidence="1"/>
<dbReference type="Gene3D" id="1.10.510.10">
    <property type="entry name" value="Transferase(Phosphotransferase) domain 1"/>
    <property type="match status" value="1"/>
</dbReference>
<dbReference type="GO" id="GO:0005524">
    <property type="term" value="F:ATP binding"/>
    <property type="evidence" value="ECO:0007669"/>
    <property type="project" value="UniProtKB-UniRule"/>
</dbReference>
<dbReference type="SUPFAM" id="SSF56112">
    <property type="entry name" value="Protein kinase-like (PK-like)"/>
    <property type="match status" value="1"/>
</dbReference>
<evidence type="ECO:0000256" key="4">
    <source>
        <dbReference type="ARBA" id="ARBA00022741"/>
    </source>
</evidence>
<dbReference type="EMBL" id="JABEYC010000026">
    <property type="protein sequence ID" value="KAF4984287.1"/>
    <property type="molecule type" value="Genomic_DNA"/>
</dbReference>
<dbReference type="GO" id="GO:0000245">
    <property type="term" value="P:spliceosomal complex assembly"/>
    <property type="evidence" value="ECO:0007669"/>
    <property type="project" value="TreeGrafter"/>
</dbReference>
<keyword evidence="5" id="KW-0418">Kinase</keyword>
<evidence type="ECO:0000256" key="1">
    <source>
        <dbReference type="ARBA" id="ARBA00012513"/>
    </source>
</evidence>
<reference evidence="12" key="2">
    <citation type="submission" date="2020-05" db="EMBL/GenBank/DDBJ databases">
        <authorList>
            <person name="Kim H.-S."/>
            <person name="Proctor R.H."/>
            <person name="Brown D.W."/>
        </authorList>
    </citation>
    <scope>NUCLEOTIDE SEQUENCE</scope>
    <source>
        <strain evidence="12">NRRL 22465</strain>
    </source>
</reference>
<feature type="region of interest" description="Disordered" evidence="10">
    <location>
        <begin position="1"/>
        <end position="35"/>
    </location>
</feature>
<evidence type="ECO:0000256" key="2">
    <source>
        <dbReference type="ARBA" id="ARBA00022527"/>
    </source>
</evidence>
<dbReference type="Gene3D" id="3.30.200.20">
    <property type="entry name" value="Phosphorylase Kinase, domain 1"/>
    <property type="match status" value="2"/>
</dbReference>
<feature type="binding site" evidence="9">
    <location>
        <position position="93"/>
    </location>
    <ligand>
        <name>ATP</name>
        <dbReference type="ChEBI" id="CHEBI:30616"/>
    </ligand>
</feature>
<dbReference type="InterPro" id="IPR011009">
    <property type="entry name" value="Kinase-like_dom_sf"/>
</dbReference>
<protein>
    <recommendedName>
        <fullName evidence="1">non-specific serine/threonine protein kinase</fullName>
        <ecNumber evidence="1">2.7.11.1</ecNumber>
    </recommendedName>
</protein>
<evidence type="ECO:0000256" key="3">
    <source>
        <dbReference type="ARBA" id="ARBA00022679"/>
    </source>
</evidence>
<comment type="catalytic activity">
    <reaction evidence="8">
        <text>L-seryl-[protein] + ATP = O-phospho-L-seryl-[protein] + ADP + H(+)</text>
        <dbReference type="Rhea" id="RHEA:17989"/>
        <dbReference type="Rhea" id="RHEA-COMP:9863"/>
        <dbReference type="Rhea" id="RHEA-COMP:11604"/>
        <dbReference type="ChEBI" id="CHEBI:15378"/>
        <dbReference type="ChEBI" id="CHEBI:29999"/>
        <dbReference type="ChEBI" id="CHEBI:30616"/>
        <dbReference type="ChEBI" id="CHEBI:83421"/>
        <dbReference type="ChEBI" id="CHEBI:456216"/>
        <dbReference type="EC" id="2.7.11.1"/>
    </reaction>
</comment>
<evidence type="ECO:0000259" key="11">
    <source>
        <dbReference type="PROSITE" id="PS50011"/>
    </source>
</evidence>
<dbReference type="AlphaFoldDB" id="A0A8H4XQ92"/>
<keyword evidence="13" id="KW-1185">Reference proteome</keyword>
<dbReference type="GO" id="GO:0005737">
    <property type="term" value="C:cytoplasm"/>
    <property type="evidence" value="ECO:0007669"/>
    <property type="project" value="TreeGrafter"/>
</dbReference>
<feature type="compositionally biased region" description="Pro residues" evidence="10">
    <location>
        <begin position="1"/>
        <end position="20"/>
    </location>
</feature>
<keyword evidence="4 9" id="KW-0547">Nucleotide-binding</keyword>
<gene>
    <name evidence="12" type="ORF">FZEAL_499</name>
</gene>
<dbReference type="InterPro" id="IPR000719">
    <property type="entry name" value="Prot_kinase_dom"/>
</dbReference>
<evidence type="ECO:0000256" key="5">
    <source>
        <dbReference type="ARBA" id="ARBA00022777"/>
    </source>
</evidence>
<keyword evidence="6 9" id="KW-0067">ATP-binding</keyword>
<dbReference type="GO" id="GO:0005634">
    <property type="term" value="C:nucleus"/>
    <property type="evidence" value="ECO:0007669"/>
    <property type="project" value="TreeGrafter"/>
</dbReference>
<dbReference type="SMART" id="SM00220">
    <property type="entry name" value="S_TKc"/>
    <property type="match status" value="1"/>
</dbReference>
<dbReference type="InterPro" id="IPR051334">
    <property type="entry name" value="SRPK"/>
</dbReference>
<dbReference type="PANTHER" id="PTHR47634:SF9">
    <property type="entry name" value="PROTEIN KINASE DOMAIN-CONTAINING PROTEIN-RELATED"/>
    <property type="match status" value="1"/>
</dbReference>
<evidence type="ECO:0000256" key="7">
    <source>
        <dbReference type="ARBA" id="ARBA00047899"/>
    </source>
</evidence>
<feature type="domain" description="Protein kinase" evidence="11">
    <location>
        <begin position="62"/>
        <end position="438"/>
    </location>
</feature>
<dbReference type="GO" id="GO:0050684">
    <property type="term" value="P:regulation of mRNA processing"/>
    <property type="evidence" value="ECO:0007669"/>
    <property type="project" value="TreeGrafter"/>
</dbReference>
<dbReference type="Pfam" id="PF00069">
    <property type="entry name" value="Pkinase"/>
    <property type="match status" value="1"/>
</dbReference>
<dbReference type="InterPro" id="IPR017441">
    <property type="entry name" value="Protein_kinase_ATP_BS"/>
</dbReference>
<keyword evidence="3" id="KW-0808">Transferase</keyword>
<dbReference type="PROSITE" id="PS00107">
    <property type="entry name" value="PROTEIN_KINASE_ATP"/>
    <property type="match status" value="1"/>
</dbReference>
<proteinExistence type="predicted"/>
<evidence type="ECO:0000313" key="12">
    <source>
        <dbReference type="EMBL" id="KAF4984287.1"/>
    </source>
</evidence>
<comment type="catalytic activity">
    <reaction evidence="7">
        <text>L-threonyl-[protein] + ATP = O-phospho-L-threonyl-[protein] + ADP + H(+)</text>
        <dbReference type="Rhea" id="RHEA:46608"/>
        <dbReference type="Rhea" id="RHEA-COMP:11060"/>
        <dbReference type="Rhea" id="RHEA-COMP:11605"/>
        <dbReference type="ChEBI" id="CHEBI:15378"/>
        <dbReference type="ChEBI" id="CHEBI:30013"/>
        <dbReference type="ChEBI" id="CHEBI:30616"/>
        <dbReference type="ChEBI" id="CHEBI:61977"/>
        <dbReference type="ChEBI" id="CHEBI:456216"/>
        <dbReference type="EC" id="2.7.11.1"/>
    </reaction>
</comment>
<name>A0A8H4XQ92_9HYPO</name>
<dbReference type="PROSITE" id="PS50011">
    <property type="entry name" value="PROTEIN_KINASE_DOM"/>
    <property type="match status" value="1"/>
</dbReference>
<evidence type="ECO:0000256" key="9">
    <source>
        <dbReference type="PROSITE-ProRule" id="PRU10141"/>
    </source>
</evidence>
<evidence type="ECO:0000256" key="10">
    <source>
        <dbReference type="SAM" id="MobiDB-lite"/>
    </source>
</evidence>
<reference evidence="12" key="1">
    <citation type="journal article" date="2020" name="BMC Genomics">
        <title>Correction to: Identification and distribution of gene clusters required for synthesis of sphingolipid metabolism inhibitors in diverse species of the filamentous fungus Fusarium.</title>
        <authorList>
            <person name="Kim H.S."/>
            <person name="Lohmar J.M."/>
            <person name="Busman M."/>
            <person name="Brown D.W."/>
            <person name="Naumann T.A."/>
            <person name="Divon H.H."/>
            <person name="Lysoe E."/>
            <person name="Uhlig S."/>
            <person name="Proctor R.H."/>
        </authorList>
    </citation>
    <scope>NUCLEOTIDE SEQUENCE</scope>
    <source>
        <strain evidence="12">NRRL 22465</strain>
    </source>
</reference>
<dbReference type="PANTHER" id="PTHR47634">
    <property type="entry name" value="PROTEIN KINASE DOMAIN-CONTAINING PROTEIN-RELATED"/>
    <property type="match status" value="1"/>
</dbReference>
<organism evidence="12 13">
    <name type="scientific">Fusarium zealandicum</name>
    <dbReference type="NCBI Taxonomy" id="1053134"/>
    <lineage>
        <taxon>Eukaryota</taxon>
        <taxon>Fungi</taxon>
        <taxon>Dikarya</taxon>
        <taxon>Ascomycota</taxon>
        <taxon>Pezizomycotina</taxon>
        <taxon>Sordariomycetes</taxon>
        <taxon>Hypocreomycetidae</taxon>
        <taxon>Hypocreales</taxon>
        <taxon>Nectriaceae</taxon>
        <taxon>Fusarium</taxon>
        <taxon>Fusarium staphyleae species complex</taxon>
    </lineage>
</organism>